<organism evidence="1 2">
    <name type="scientific">Arsenophonus nasoniae</name>
    <name type="common">son-killer infecting Nasonia vitripennis</name>
    <dbReference type="NCBI Taxonomy" id="638"/>
    <lineage>
        <taxon>Bacteria</taxon>
        <taxon>Pseudomonadati</taxon>
        <taxon>Pseudomonadota</taxon>
        <taxon>Gammaproteobacteria</taxon>
        <taxon>Enterobacterales</taxon>
        <taxon>Morganellaceae</taxon>
        <taxon>Arsenophonus</taxon>
    </lineage>
</organism>
<name>A0AA95GVW1_9GAMM</name>
<protein>
    <submittedName>
        <fullName evidence="1">Uncharacterized protein</fullName>
    </submittedName>
</protein>
<sequence>MKYYYLVLDTEKTNTQTNYRSASKILRANGLTPFKYCTQKSRYMQPTVFIFNADGEKLGFIQESVSGSPAFLTTYKKMK</sequence>
<proteinExistence type="predicted"/>
<accession>A0AA95GVW1</accession>
<keyword evidence="1" id="KW-0614">Plasmid</keyword>
<dbReference type="RefSeq" id="WP_280626967.1">
    <property type="nucleotide sequence ID" value="NZ_CP123509.1"/>
</dbReference>
<evidence type="ECO:0000313" key="1">
    <source>
        <dbReference type="EMBL" id="WGM03720.1"/>
    </source>
</evidence>
<geneLocation type="plasmid" evidence="1 2">
    <name>paPv5</name>
</geneLocation>
<gene>
    <name evidence="1" type="ORF">QE210_20075</name>
</gene>
<evidence type="ECO:0000313" key="2">
    <source>
        <dbReference type="Proteomes" id="UP001177595"/>
    </source>
</evidence>
<dbReference type="Proteomes" id="UP001177595">
    <property type="component" value="Plasmid paPv5"/>
</dbReference>
<dbReference type="AlphaFoldDB" id="A0AA95GVW1"/>
<dbReference type="EMBL" id="CP123509">
    <property type="protein sequence ID" value="WGM03720.1"/>
    <property type="molecule type" value="Genomic_DNA"/>
</dbReference>
<reference evidence="1" key="1">
    <citation type="submission" date="2023-04" db="EMBL/GenBank/DDBJ databases">
        <title>Genome dynamics across the evolutionary transition to endosymbiosis.</title>
        <authorList>
            <person name="Siozios S."/>
            <person name="Nadal-Jimenez P."/>
            <person name="Azagi T."/>
            <person name="Sprong H."/>
            <person name="Frost C.L."/>
            <person name="Parratt S.R."/>
            <person name="Taylor G."/>
            <person name="Brettell L."/>
            <person name="Lew K.C."/>
            <person name="Croft L."/>
            <person name="King K.C."/>
            <person name="Brockhurst M.A."/>
            <person name="Hypsa V."/>
            <person name="Novakova E."/>
            <person name="Darby A.C."/>
            <person name="Hurst G.D.D."/>
        </authorList>
    </citation>
    <scope>NUCLEOTIDE SEQUENCE</scope>
    <source>
        <strain evidence="1">APv</strain>
        <plasmid evidence="1">paPv5</plasmid>
    </source>
</reference>